<feature type="region of interest" description="Disordered" evidence="1">
    <location>
        <begin position="22"/>
        <end position="82"/>
    </location>
</feature>
<evidence type="ECO:0000313" key="3">
    <source>
        <dbReference type="Proteomes" id="UP000631312"/>
    </source>
</evidence>
<comment type="caution">
    <text evidence="2">The sequence shown here is derived from an EMBL/GenBank/DDBJ whole genome shotgun (WGS) entry which is preliminary data.</text>
</comment>
<feature type="compositionally biased region" description="Polar residues" evidence="1">
    <location>
        <begin position="56"/>
        <end position="76"/>
    </location>
</feature>
<name>A0ABQ4AVA0_9ACTN</name>
<accession>A0ABQ4AVA0</accession>
<organism evidence="2 3">
    <name type="scientific">Actinoplanes lobatus</name>
    <dbReference type="NCBI Taxonomy" id="113568"/>
    <lineage>
        <taxon>Bacteria</taxon>
        <taxon>Bacillati</taxon>
        <taxon>Actinomycetota</taxon>
        <taxon>Actinomycetes</taxon>
        <taxon>Micromonosporales</taxon>
        <taxon>Micromonosporaceae</taxon>
        <taxon>Actinoplanes</taxon>
    </lineage>
</organism>
<reference evidence="2 3" key="1">
    <citation type="submission" date="2021-01" db="EMBL/GenBank/DDBJ databases">
        <title>Whole genome shotgun sequence of Actinoplanes lobatus NBRC 12513.</title>
        <authorList>
            <person name="Komaki H."/>
            <person name="Tamura T."/>
        </authorList>
    </citation>
    <scope>NUCLEOTIDE SEQUENCE [LARGE SCALE GENOMIC DNA]</scope>
    <source>
        <strain evidence="2 3">NBRC 12513</strain>
    </source>
</reference>
<dbReference type="EMBL" id="BOMP01000143">
    <property type="protein sequence ID" value="GIE44806.1"/>
    <property type="molecule type" value="Genomic_DNA"/>
</dbReference>
<evidence type="ECO:0000256" key="1">
    <source>
        <dbReference type="SAM" id="MobiDB-lite"/>
    </source>
</evidence>
<gene>
    <name evidence="2" type="ORF">Alo02nite_77040</name>
</gene>
<evidence type="ECO:0000313" key="2">
    <source>
        <dbReference type="EMBL" id="GIE44806.1"/>
    </source>
</evidence>
<protein>
    <submittedName>
        <fullName evidence="2">Uncharacterized protein</fullName>
    </submittedName>
</protein>
<keyword evidence="3" id="KW-1185">Reference proteome</keyword>
<sequence>MEPSTATLNGHHTAVHLSDLVDQPLTGPADATSVVPDRVAATSDAVPPSAAGPSDDTATSPGATSAESENHGTTAGPNGAATKSCDGCRVPMPAVCDGCGQTTPAYCGTCRHRGTGIPRLRRSDLDTLIATVMREQPLPDFGGITGWTKARIAVHTPGRSTTTIAKALRRLADTGRAELIGDDPERYRPFPA</sequence>
<proteinExistence type="predicted"/>
<dbReference type="Proteomes" id="UP000631312">
    <property type="component" value="Unassembled WGS sequence"/>
</dbReference>